<dbReference type="InterPro" id="IPR008991">
    <property type="entry name" value="Translation_prot_SH3-like_sf"/>
</dbReference>
<dbReference type="GO" id="GO:0003735">
    <property type="term" value="F:structural constituent of ribosome"/>
    <property type="evidence" value="ECO:0007669"/>
    <property type="project" value="InterPro"/>
</dbReference>
<dbReference type="InterPro" id="IPR003256">
    <property type="entry name" value="Ribosomal_uL24"/>
</dbReference>
<dbReference type="InterPro" id="IPR014722">
    <property type="entry name" value="Rib_uL2_dom2"/>
</dbReference>
<reference evidence="7" key="1">
    <citation type="submission" date="2018-05" db="EMBL/GenBank/DDBJ databases">
        <authorList>
            <person name="Lanie J.A."/>
            <person name="Ng W.-L."/>
            <person name="Kazmierczak K.M."/>
            <person name="Andrzejewski T.M."/>
            <person name="Davidsen T.M."/>
            <person name="Wayne K.J."/>
            <person name="Tettelin H."/>
            <person name="Glass J.I."/>
            <person name="Rusch D."/>
            <person name="Podicherti R."/>
            <person name="Tsui H.-C.T."/>
            <person name="Winkler M.E."/>
        </authorList>
    </citation>
    <scope>NUCLEOTIDE SEQUENCE</scope>
</reference>
<dbReference type="GO" id="GO:0019843">
    <property type="term" value="F:rRNA binding"/>
    <property type="evidence" value="ECO:0007669"/>
    <property type="project" value="UniProtKB-KW"/>
</dbReference>
<accession>A0A382FP97</accession>
<keyword evidence="2" id="KW-0699">rRNA-binding</keyword>
<evidence type="ECO:0000256" key="3">
    <source>
        <dbReference type="ARBA" id="ARBA00022884"/>
    </source>
</evidence>
<dbReference type="Pfam" id="PF00467">
    <property type="entry name" value="KOW"/>
    <property type="match status" value="1"/>
</dbReference>
<evidence type="ECO:0000256" key="4">
    <source>
        <dbReference type="ARBA" id="ARBA00022980"/>
    </source>
</evidence>
<dbReference type="EMBL" id="UINC01050913">
    <property type="protein sequence ID" value="SVB64442.1"/>
    <property type="molecule type" value="Genomic_DNA"/>
</dbReference>
<evidence type="ECO:0000256" key="2">
    <source>
        <dbReference type="ARBA" id="ARBA00022730"/>
    </source>
</evidence>
<proteinExistence type="inferred from homology"/>
<dbReference type="NCBIfam" id="TIGR01079">
    <property type="entry name" value="rplX_bact"/>
    <property type="match status" value="1"/>
</dbReference>
<name>A0A382FP97_9ZZZZ</name>
<dbReference type="PROSITE" id="PS01108">
    <property type="entry name" value="RIBOSOMAL_L24"/>
    <property type="match status" value="1"/>
</dbReference>
<dbReference type="GO" id="GO:0006412">
    <property type="term" value="P:translation"/>
    <property type="evidence" value="ECO:0007669"/>
    <property type="project" value="InterPro"/>
</dbReference>
<dbReference type="HAMAP" id="MF_01326_B">
    <property type="entry name" value="Ribosomal_uL24_B"/>
    <property type="match status" value="1"/>
</dbReference>
<keyword evidence="5" id="KW-0687">Ribonucleoprotein</keyword>
<dbReference type="InterPro" id="IPR005825">
    <property type="entry name" value="Ribosomal_uL24_CS"/>
</dbReference>
<dbReference type="InterPro" id="IPR041988">
    <property type="entry name" value="Ribosomal_uL24_KOW"/>
</dbReference>
<dbReference type="SMART" id="SM00739">
    <property type="entry name" value="KOW"/>
    <property type="match status" value="1"/>
</dbReference>
<dbReference type="PANTHER" id="PTHR12903">
    <property type="entry name" value="MITOCHONDRIAL RIBOSOMAL PROTEIN L24"/>
    <property type="match status" value="1"/>
</dbReference>
<evidence type="ECO:0000256" key="1">
    <source>
        <dbReference type="ARBA" id="ARBA00010618"/>
    </source>
</evidence>
<keyword evidence="3" id="KW-0694">RNA-binding</keyword>
<comment type="similarity">
    <text evidence="1">Belongs to the universal ribosomal protein uL24 family.</text>
</comment>
<dbReference type="CDD" id="cd06089">
    <property type="entry name" value="KOW_RPL26"/>
    <property type="match status" value="1"/>
</dbReference>
<dbReference type="InterPro" id="IPR057264">
    <property type="entry name" value="Ribosomal_uL24_C"/>
</dbReference>
<gene>
    <name evidence="7" type="ORF">METZ01_LOCUS217296</name>
</gene>
<dbReference type="InterPro" id="IPR005824">
    <property type="entry name" value="KOW"/>
</dbReference>
<dbReference type="Pfam" id="PF17136">
    <property type="entry name" value="ribosomal_L24"/>
    <property type="match status" value="1"/>
</dbReference>
<evidence type="ECO:0000256" key="5">
    <source>
        <dbReference type="ARBA" id="ARBA00023274"/>
    </source>
</evidence>
<dbReference type="Gene3D" id="2.30.30.30">
    <property type="match status" value="1"/>
</dbReference>
<dbReference type="AlphaFoldDB" id="A0A382FP97"/>
<keyword evidence="4" id="KW-0689">Ribosomal protein</keyword>
<dbReference type="FunFam" id="2.30.30.30:FF:000004">
    <property type="entry name" value="50S ribosomal protein L24"/>
    <property type="match status" value="1"/>
</dbReference>
<dbReference type="SUPFAM" id="SSF50104">
    <property type="entry name" value="Translation proteins SH3-like domain"/>
    <property type="match status" value="1"/>
</dbReference>
<feature type="domain" description="KOW" evidence="6">
    <location>
        <begin position="2"/>
        <end position="29"/>
    </location>
</feature>
<sequence>MKIKKGDQVRVLAGKDKGREGEISRIIPQRNAVIIEGVNQVKRHQKATSETMQGGIIDKTMPIDASNVALLSPSDGKPTRVGYRLSESGEKVRVCKRTGVDLDG</sequence>
<evidence type="ECO:0000313" key="7">
    <source>
        <dbReference type="EMBL" id="SVB64442.1"/>
    </source>
</evidence>
<dbReference type="GO" id="GO:0005840">
    <property type="term" value="C:ribosome"/>
    <property type="evidence" value="ECO:0007669"/>
    <property type="project" value="UniProtKB-KW"/>
</dbReference>
<evidence type="ECO:0000259" key="6">
    <source>
        <dbReference type="SMART" id="SM00739"/>
    </source>
</evidence>
<dbReference type="GO" id="GO:1990904">
    <property type="term" value="C:ribonucleoprotein complex"/>
    <property type="evidence" value="ECO:0007669"/>
    <property type="project" value="UniProtKB-KW"/>
</dbReference>
<protein>
    <recommendedName>
        <fullName evidence="6">KOW domain-containing protein</fullName>
    </recommendedName>
</protein>
<organism evidence="7">
    <name type="scientific">marine metagenome</name>
    <dbReference type="NCBI Taxonomy" id="408172"/>
    <lineage>
        <taxon>unclassified sequences</taxon>
        <taxon>metagenomes</taxon>
        <taxon>ecological metagenomes</taxon>
    </lineage>
</organism>